<name>A0A1Y6JDJ0_PSEVI</name>
<protein>
    <submittedName>
        <fullName evidence="1">Uncharacterized protein</fullName>
    </submittedName>
</protein>
<reference evidence="1 2" key="1">
    <citation type="submission" date="2017-05" db="EMBL/GenBank/DDBJ databases">
        <authorList>
            <person name="Song R."/>
            <person name="Chenine A.L."/>
            <person name="Ruprecht R.M."/>
        </authorList>
    </citation>
    <scope>NUCLEOTIDE SEQUENCE [LARGE SCALE GENOMIC DNA]</scope>
    <source>
        <strain evidence="1 2">CFBP 1590</strain>
    </source>
</reference>
<dbReference type="KEGG" id="pvd:CFBP1590_0361"/>
<dbReference type="AlphaFoldDB" id="A0A1Y6JDJ0"/>
<organism evidence="1 2">
    <name type="scientific">Pseudomonas viridiflava</name>
    <name type="common">Phytomonas viridiflava</name>
    <dbReference type="NCBI Taxonomy" id="33069"/>
    <lineage>
        <taxon>Bacteria</taxon>
        <taxon>Pseudomonadati</taxon>
        <taxon>Pseudomonadota</taxon>
        <taxon>Gammaproteobacteria</taxon>
        <taxon>Pseudomonadales</taxon>
        <taxon>Pseudomonadaceae</taxon>
        <taxon>Pseudomonas</taxon>
    </lineage>
</organism>
<dbReference type="Proteomes" id="UP000196842">
    <property type="component" value="Chromosome I"/>
</dbReference>
<proteinExistence type="predicted"/>
<sequence>MHLRHLRERTRSVLGGIPTQSVRNDHCAILIVPMLRVGMHPVTLCVTNGTD</sequence>
<evidence type="ECO:0000313" key="2">
    <source>
        <dbReference type="Proteomes" id="UP000196842"/>
    </source>
</evidence>
<dbReference type="EMBL" id="LT855380">
    <property type="protein sequence ID" value="SMS07946.1"/>
    <property type="molecule type" value="Genomic_DNA"/>
</dbReference>
<accession>A0A1Y6JDJ0</accession>
<evidence type="ECO:0000313" key="1">
    <source>
        <dbReference type="EMBL" id="SMS07946.1"/>
    </source>
</evidence>
<gene>
    <name evidence="1" type="ORF">CFBP1590_0361</name>
</gene>